<keyword evidence="1" id="KW-0676">Redox-active center</keyword>
<dbReference type="Pfam" id="PF13098">
    <property type="entry name" value="Thioredoxin_2"/>
    <property type="match status" value="1"/>
</dbReference>
<dbReference type="RefSeq" id="WP_184629138.1">
    <property type="nucleotide sequence ID" value="NZ_JACHCC010000017.1"/>
</dbReference>
<feature type="signal peptide" evidence="2">
    <location>
        <begin position="1"/>
        <end position="17"/>
    </location>
</feature>
<organism evidence="4 5">
    <name type="scientific">Pedobacter cryoconitis</name>
    <dbReference type="NCBI Taxonomy" id="188932"/>
    <lineage>
        <taxon>Bacteria</taxon>
        <taxon>Pseudomonadati</taxon>
        <taxon>Bacteroidota</taxon>
        <taxon>Sphingobacteriia</taxon>
        <taxon>Sphingobacteriales</taxon>
        <taxon>Sphingobacteriaceae</taxon>
        <taxon>Pedobacter</taxon>
    </lineage>
</organism>
<dbReference type="InterPro" id="IPR036249">
    <property type="entry name" value="Thioredoxin-like_sf"/>
</dbReference>
<dbReference type="Proteomes" id="UP000521017">
    <property type="component" value="Unassembled WGS sequence"/>
</dbReference>
<feature type="chain" id="PRO_5030732388" evidence="2">
    <location>
        <begin position="18"/>
        <end position="411"/>
    </location>
</feature>
<comment type="caution">
    <text evidence="4">The sequence shown here is derived from an EMBL/GenBank/DDBJ whole genome shotgun (WGS) entry which is preliminary data.</text>
</comment>
<dbReference type="InterPro" id="IPR013766">
    <property type="entry name" value="Thioredoxin_domain"/>
</dbReference>
<keyword evidence="2" id="KW-0732">Signal</keyword>
<evidence type="ECO:0000313" key="5">
    <source>
        <dbReference type="Proteomes" id="UP000521017"/>
    </source>
</evidence>
<feature type="domain" description="Thioredoxin" evidence="3">
    <location>
        <begin position="4"/>
        <end position="147"/>
    </location>
</feature>
<dbReference type="AlphaFoldDB" id="A0A7X0MLA6"/>
<dbReference type="PROSITE" id="PS00194">
    <property type="entry name" value="THIOREDOXIN_1"/>
    <property type="match status" value="1"/>
</dbReference>
<sequence>MKKLVMLFLLIPFIGSAQDKGTHFEHGLTWVQVKEKAKKENKYLLVDCFTTWCGPCKYMSNTIFPQDKMGDFFNKNFVNVKVQFDKTTGDSEEVKGWYKDADSIGKAYGIKAYPTFLIFSPNGDLVHRIVGGGDVDGFIAKAEKALHPETQYYTLLKKFEAGSMSPQAIKELVAVAEAAYDPDNSAKLSAAYLKTQTNLYTKENLDFLSRSIKDSKSEGFELMLKNRKKIDAILGKDKVDKILSDVVLKENIYPLLRSATVNLDSLIAVVKAKYPSIELNRSTSLLQVQFYEKTQKWIKYQPAVLSYMEKYGKDADGPTLNSFAWTVFENCEDADCIAAALSWSKRSVEKTQHKDAAILDTYANLLYKMGKKEEAIVIEQQGLDLVSAEEKGNYQKTLDKMKKGEKTWVNK</sequence>
<proteinExistence type="predicted"/>
<dbReference type="InterPro" id="IPR017937">
    <property type="entry name" value="Thioredoxin_CS"/>
</dbReference>
<evidence type="ECO:0000313" key="4">
    <source>
        <dbReference type="EMBL" id="MBB6502891.1"/>
    </source>
</evidence>
<dbReference type="CDD" id="cd02947">
    <property type="entry name" value="TRX_family"/>
    <property type="match status" value="1"/>
</dbReference>
<protein>
    <submittedName>
        <fullName evidence="4">Thioredoxin-related protein</fullName>
    </submittedName>
</protein>
<gene>
    <name evidence="4" type="ORF">HDF25_005076</name>
</gene>
<evidence type="ECO:0000259" key="3">
    <source>
        <dbReference type="PROSITE" id="PS51352"/>
    </source>
</evidence>
<dbReference type="PROSITE" id="PS51352">
    <property type="entry name" value="THIOREDOXIN_2"/>
    <property type="match status" value="1"/>
</dbReference>
<reference evidence="4 5" key="1">
    <citation type="submission" date="2020-08" db="EMBL/GenBank/DDBJ databases">
        <title>Genomic Encyclopedia of Type Strains, Phase IV (KMG-V): Genome sequencing to study the core and pangenomes of soil and plant-associated prokaryotes.</title>
        <authorList>
            <person name="Whitman W."/>
        </authorList>
    </citation>
    <scope>NUCLEOTIDE SEQUENCE [LARGE SCALE GENOMIC DNA]</scope>
    <source>
        <strain evidence="4 5">M2T3</strain>
    </source>
</reference>
<name>A0A7X0MLA6_9SPHI</name>
<evidence type="ECO:0000256" key="2">
    <source>
        <dbReference type="SAM" id="SignalP"/>
    </source>
</evidence>
<dbReference type="Gene3D" id="3.40.30.10">
    <property type="entry name" value="Glutaredoxin"/>
    <property type="match status" value="1"/>
</dbReference>
<dbReference type="InterPro" id="IPR012336">
    <property type="entry name" value="Thioredoxin-like_fold"/>
</dbReference>
<dbReference type="SUPFAM" id="SSF52833">
    <property type="entry name" value="Thioredoxin-like"/>
    <property type="match status" value="1"/>
</dbReference>
<evidence type="ECO:0000256" key="1">
    <source>
        <dbReference type="ARBA" id="ARBA00023284"/>
    </source>
</evidence>
<dbReference type="EMBL" id="JACHCC010000017">
    <property type="protein sequence ID" value="MBB6502891.1"/>
    <property type="molecule type" value="Genomic_DNA"/>
</dbReference>
<accession>A0A7X0MLA6</accession>